<evidence type="ECO:0000256" key="6">
    <source>
        <dbReference type="ARBA" id="ARBA00023274"/>
    </source>
</evidence>
<dbReference type="Proteomes" id="UP000035680">
    <property type="component" value="Unassembled WGS sequence"/>
</dbReference>
<organism evidence="9 10">
    <name type="scientific">Strongyloides venezuelensis</name>
    <name type="common">Threadworm</name>
    <dbReference type="NCBI Taxonomy" id="75913"/>
    <lineage>
        <taxon>Eukaryota</taxon>
        <taxon>Metazoa</taxon>
        <taxon>Ecdysozoa</taxon>
        <taxon>Nematoda</taxon>
        <taxon>Chromadorea</taxon>
        <taxon>Rhabditida</taxon>
        <taxon>Tylenchina</taxon>
        <taxon>Panagrolaimomorpha</taxon>
        <taxon>Strongyloidoidea</taxon>
        <taxon>Strongyloididae</taxon>
        <taxon>Strongyloides</taxon>
    </lineage>
</organism>
<reference evidence="9" key="1">
    <citation type="submission" date="2014-07" db="EMBL/GenBank/DDBJ databases">
        <authorList>
            <person name="Martin A.A"/>
            <person name="De Silva N."/>
        </authorList>
    </citation>
    <scope>NUCLEOTIDE SEQUENCE</scope>
</reference>
<evidence type="ECO:0000256" key="7">
    <source>
        <dbReference type="ARBA" id="ARBA00035180"/>
    </source>
</evidence>
<dbReference type="AlphaFoldDB" id="A0A0K0FPB5"/>
<dbReference type="PANTHER" id="PTHR33618">
    <property type="entry name" value="39S RIBOSOMAL PROTEIN L53, MITOCHONDRIAL"/>
    <property type="match status" value="1"/>
</dbReference>
<dbReference type="WBParaSite" id="SVE_1097000.1">
    <property type="protein sequence ID" value="SVE_1097000.1"/>
    <property type="gene ID" value="SVE_1097000"/>
</dbReference>
<dbReference type="InterPro" id="IPR019716">
    <property type="entry name" value="Ribosomal_mL53"/>
</dbReference>
<keyword evidence="4" id="KW-0689">Ribosomal protein</keyword>
<dbReference type="InterPro" id="IPR052473">
    <property type="entry name" value="mtLSU_mL53"/>
</dbReference>
<keyword evidence="3" id="KW-0809">Transit peptide</keyword>
<keyword evidence="5" id="KW-0496">Mitochondrion</keyword>
<proteinExistence type="inferred from homology"/>
<keyword evidence="9" id="KW-1185">Reference proteome</keyword>
<dbReference type="Gene3D" id="3.40.30.10">
    <property type="entry name" value="Glutaredoxin"/>
    <property type="match status" value="1"/>
</dbReference>
<evidence type="ECO:0000256" key="1">
    <source>
        <dbReference type="ARBA" id="ARBA00004173"/>
    </source>
</evidence>
<dbReference type="Pfam" id="PF10780">
    <property type="entry name" value="MRP_L53"/>
    <property type="match status" value="1"/>
</dbReference>
<dbReference type="STRING" id="75913.A0A0K0FPB5"/>
<dbReference type="PANTHER" id="PTHR33618:SF1">
    <property type="entry name" value="LARGE RIBOSOMAL SUBUNIT PROTEIN ML53"/>
    <property type="match status" value="1"/>
</dbReference>
<evidence type="ECO:0000256" key="5">
    <source>
        <dbReference type="ARBA" id="ARBA00023128"/>
    </source>
</evidence>
<comment type="subcellular location">
    <subcellularLocation>
        <location evidence="1">Mitochondrion</location>
    </subcellularLocation>
</comment>
<reference evidence="10" key="2">
    <citation type="submission" date="2015-08" db="UniProtKB">
        <authorList>
            <consortium name="WormBaseParasite"/>
        </authorList>
    </citation>
    <scope>IDENTIFICATION</scope>
</reference>
<protein>
    <recommendedName>
        <fullName evidence="7">Large ribosomal subunit protein mL53</fullName>
    </recommendedName>
    <alternativeName>
        <fullName evidence="8">39S ribosomal protein L53, mitochondrial</fullName>
    </alternativeName>
</protein>
<evidence type="ECO:0000256" key="8">
    <source>
        <dbReference type="ARBA" id="ARBA00042721"/>
    </source>
</evidence>
<keyword evidence="6" id="KW-0687">Ribonucleoprotein</keyword>
<dbReference type="GO" id="GO:0005762">
    <property type="term" value="C:mitochondrial large ribosomal subunit"/>
    <property type="evidence" value="ECO:0007669"/>
    <property type="project" value="TreeGrafter"/>
</dbReference>
<evidence type="ECO:0000256" key="3">
    <source>
        <dbReference type="ARBA" id="ARBA00022946"/>
    </source>
</evidence>
<name>A0A0K0FPB5_STRVS</name>
<evidence type="ECO:0000256" key="2">
    <source>
        <dbReference type="ARBA" id="ARBA00005557"/>
    </source>
</evidence>
<evidence type="ECO:0000313" key="9">
    <source>
        <dbReference type="Proteomes" id="UP000035680"/>
    </source>
</evidence>
<comment type="similarity">
    <text evidence="2">Belongs to the mitochondrion-specific ribosomal protein mL53 family.</text>
</comment>
<evidence type="ECO:0000313" key="10">
    <source>
        <dbReference type="WBParaSite" id="SVE_1097000.1"/>
    </source>
</evidence>
<accession>A0A0K0FPB5</accession>
<sequence>MRFHILLLCWIFFYSYFIGKMCQMWNRIRKGIRWIPQERFALALKAVNLKDVKTIKVSLDPFNQNNQSIREFWHGVSSSKIRMTNPKVKIIPEIRCDMGDPFILTELANGQKYKFHTANFPSGDLVITFNRITSK</sequence>
<evidence type="ECO:0000256" key="4">
    <source>
        <dbReference type="ARBA" id="ARBA00022980"/>
    </source>
</evidence>